<protein>
    <recommendedName>
        <fullName evidence="9">L-fucose kinase</fullName>
        <ecNumber evidence="8">2.7.1.52</ecNumber>
    </recommendedName>
</protein>
<dbReference type="Pfam" id="PF08544">
    <property type="entry name" value="GHMP_kinases_C"/>
    <property type="match status" value="1"/>
</dbReference>
<sequence>MHLFIAPLLYVPELEIRQQRGSLSPRALLLTVSDPQERLGSGGATLNALLVAAEHLSARAGYTVSDSKQKPQLLHSFYIQRGRDFPWDGCSRAFCWMPIAATEQSVEGPVCCLDMLLDCLSTKVCVGSPPGVWVCSTDMILILPTAQKISWEGFSGVRVMSLPGDVSFAANHGVYLTDTEGGVRDIVYRGSEKRIRSAVLPDGKVPLVSGPVFFSRSVSERLLQTHVTPPLDGCTYLGMDSGAPPLQVNIHTYSNEHTNLCLKNGCSSPLGPQGAAVKSARSVLWKTLRGVPLSLGALLTLLLFPCVSEGSRVINTVLEGSVRVAAGAVVQHCRLQGPIQVQPGCLLSGLDLNSSTYLQHMPLTSDIILQGHRVQLGELKLTVFTVLGAYDSLEAAGSFLNQTWSQFYSRTGIKPEELWAADSGLCRSLLDARLFPVFMPKGGPVGMEGVSFLLGGSGSAESWRAAWRLSLREVLSLTDQQGELHWREELFFSAGRRRAEDTLKGHTDHNLLPSIRAAVLGGQQGELLQTLDSVASGSSSDLGIAARSLACIADVLGCLAGEGRGGLRSGPAANPSWASAFSLLEQGKLVAGVQELAKQRVLWLNRPDLLVRAARHYEGGGQILLRKAVMSTHEFMFIGQSEMPPMGEWQEVECPARLDLSGGWSDTPPIAFEHGGVVVNVAVRVDGKRPIGARVRRIPKPHLVLVSTSGPPDCSVTTETVCEVLADLEDYCQPHAPGALLKAVCVCSDVVFVSSSLSLEQQLLERWGGGLEVHTWSLLPHGSGLGTSSILAGAVLAGVYRCTGRSYDTSSLIHAVLYLEQILTTGGGWQDQVGGLVGGVKVARSHATLPLRVDVEQLSLPQDFLSALQQRLLLIYTGKTRLARNLLQDVVRNWYSRLPAIVQNAEQLVSNAEDCARACSEGSLSGVGACIERYWQQKKAMAPGCEPAAVRTMMNALQPLTLGQSLAGAGGGGFLFILTRHAQQEENVRQILSTTQVRKRCALKDKFVKVGTSVNLKLLMMNNSKTCCTQS</sequence>
<organism evidence="13 14">
    <name type="scientific">Pygocentrus nattereri</name>
    <name type="common">Red-bellied piranha</name>
    <dbReference type="NCBI Taxonomy" id="42514"/>
    <lineage>
        <taxon>Eukaryota</taxon>
        <taxon>Metazoa</taxon>
        <taxon>Chordata</taxon>
        <taxon>Craniata</taxon>
        <taxon>Vertebrata</taxon>
        <taxon>Euteleostomi</taxon>
        <taxon>Actinopterygii</taxon>
        <taxon>Neopterygii</taxon>
        <taxon>Teleostei</taxon>
        <taxon>Ostariophysi</taxon>
        <taxon>Characiformes</taxon>
        <taxon>Characoidei</taxon>
        <taxon>Pygocentrus</taxon>
    </lineage>
</organism>
<dbReference type="InterPro" id="IPR020568">
    <property type="entry name" value="Ribosomal_Su5_D2-typ_SF"/>
</dbReference>
<comment type="function">
    <text evidence="7">Takes part in the salvage pathway for reutilization of fucose from the degradation of oligosaccharides.</text>
</comment>
<evidence type="ECO:0000256" key="9">
    <source>
        <dbReference type="ARBA" id="ARBA00071656"/>
    </source>
</evidence>
<reference evidence="13" key="3">
    <citation type="submission" date="2025-09" db="UniProtKB">
        <authorList>
            <consortium name="Ensembl"/>
        </authorList>
    </citation>
    <scope>IDENTIFICATION</scope>
</reference>
<dbReference type="InterPro" id="IPR006204">
    <property type="entry name" value="GHMP_kinase_N_dom"/>
</dbReference>
<dbReference type="Proteomes" id="UP001501920">
    <property type="component" value="Chromosome 11"/>
</dbReference>
<feature type="domain" description="GDP-fucose pyrophosphorylase" evidence="11">
    <location>
        <begin position="82"/>
        <end position="297"/>
    </location>
</feature>
<dbReference type="GO" id="GO:0050201">
    <property type="term" value="F:fucokinase activity"/>
    <property type="evidence" value="ECO:0007669"/>
    <property type="project" value="UniProtKB-EC"/>
</dbReference>
<feature type="domain" description="GHMP kinase C-terminal" evidence="12">
    <location>
        <begin position="917"/>
        <end position="993"/>
    </location>
</feature>
<dbReference type="GO" id="GO:0042352">
    <property type="term" value="P:GDP-L-fucose salvage"/>
    <property type="evidence" value="ECO:0007669"/>
    <property type="project" value="UniProtKB-ARBA"/>
</dbReference>
<evidence type="ECO:0000256" key="3">
    <source>
        <dbReference type="ARBA" id="ARBA00022777"/>
    </source>
</evidence>
<dbReference type="PANTHER" id="PTHR32463">
    <property type="entry name" value="L-FUCOSE KINASE"/>
    <property type="match status" value="1"/>
</dbReference>
<evidence type="ECO:0000256" key="8">
    <source>
        <dbReference type="ARBA" id="ARBA00066363"/>
    </source>
</evidence>
<feature type="domain" description="GHMP kinase N-terminal" evidence="10">
    <location>
        <begin position="762"/>
        <end position="839"/>
    </location>
</feature>
<evidence type="ECO:0000259" key="10">
    <source>
        <dbReference type="Pfam" id="PF00288"/>
    </source>
</evidence>
<keyword evidence="2" id="KW-0547">Nucleotide-binding</keyword>
<keyword evidence="1" id="KW-0808">Transferase</keyword>
<evidence type="ECO:0000256" key="5">
    <source>
        <dbReference type="ARBA" id="ARBA00038121"/>
    </source>
</evidence>
<keyword evidence="14" id="KW-1185">Reference proteome</keyword>
<dbReference type="Ensembl" id="ENSPNAT00000072307.1">
    <property type="protein sequence ID" value="ENSPNAP00000049180.1"/>
    <property type="gene ID" value="ENSPNAG00000009038.2"/>
</dbReference>
<keyword evidence="4" id="KW-0067">ATP-binding</keyword>
<evidence type="ECO:0000256" key="1">
    <source>
        <dbReference type="ARBA" id="ARBA00022679"/>
    </source>
</evidence>
<evidence type="ECO:0000256" key="6">
    <source>
        <dbReference type="ARBA" id="ARBA00052616"/>
    </source>
</evidence>
<evidence type="ECO:0000256" key="7">
    <source>
        <dbReference type="ARBA" id="ARBA00059365"/>
    </source>
</evidence>
<dbReference type="InterPro" id="IPR013750">
    <property type="entry name" value="GHMP_kinase_C_dom"/>
</dbReference>
<accession>A0AAR2JB61</accession>
<dbReference type="PRINTS" id="PR00960">
    <property type="entry name" value="LMBPPROTEIN"/>
</dbReference>
<dbReference type="InterPro" id="IPR001174">
    <property type="entry name" value="HddA/FKP"/>
</dbReference>
<dbReference type="Pfam" id="PF00288">
    <property type="entry name" value="GHMP_kinases_N"/>
    <property type="match status" value="1"/>
</dbReference>
<dbReference type="GeneTree" id="ENSGT00390000002251"/>
<evidence type="ECO:0000259" key="12">
    <source>
        <dbReference type="Pfam" id="PF08544"/>
    </source>
</evidence>
<dbReference type="EC" id="2.7.1.52" evidence="8"/>
<evidence type="ECO:0000256" key="4">
    <source>
        <dbReference type="ARBA" id="ARBA00022840"/>
    </source>
</evidence>
<dbReference type="InterPro" id="IPR012887">
    <property type="entry name" value="GDP_fucose_pyrophosphorylase"/>
</dbReference>
<dbReference type="InterPro" id="IPR052203">
    <property type="entry name" value="GHMP_Kinase-Related"/>
</dbReference>
<dbReference type="AlphaFoldDB" id="A0AAR2JB61"/>
<dbReference type="InterPro" id="IPR036554">
    <property type="entry name" value="GHMP_kinase_C_sf"/>
</dbReference>
<dbReference type="Gene3D" id="3.30.230.120">
    <property type="match status" value="1"/>
</dbReference>
<evidence type="ECO:0000313" key="13">
    <source>
        <dbReference type="Ensembl" id="ENSPNAP00000049180.1"/>
    </source>
</evidence>
<reference evidence="13" key="2">
    <citation type="submission" date="2025-08" db="UniProtKB">
        <authorList>
            <consortium name="Ensembl"/>
        </authorList>
    </citation>
    <scope>IDENTIFICATION</scope>
</reference>
<dbReference type="FunFam" id="3.30.230.120:FF:000001">
    <property type="entry name" value="L-fucose kinase"/>
    <property type="match status" value="1"/>
</dbReference>
<evidence type="ECO:0000259" key="11">
    <source>
        <dbReference type="Pfam" id="PF07959"/>
    </source>
</evidence>
<keyword evidence="3" id="KW-0418">Kinase</keyword>
<comment type="catalytic activity">
    <reaction evidence="6">
        <text>L-fucose + ATP = beta-L-fucose 1-phosphate + ADP + H(+)</text>
        <dbReference type="Rhea" id="RHEA:13241"/>
        <dbReference type="ChEBI" id="CHEBI:2181"/>
        <dbReference type="ChEBI" id="CHEBI:15378"/>
        <dbReference type="ChEBI" id="CHEBI:30616"/>
        <dbReference type="ChEBI" id="CHEBI:57268"/>
        <dbReference type="ChEBI" id="CHEBI:456216"/>
        <dbReference type="EC" id="2.7.1.52"/>
    </reaction>
</comment>
<dbReference type="SUPFAM" id="SSF55060">
    <property type="entry name" value="GHMP Kinase, C-terminal domain"/>
    <property type="match status" value="1"/>
</dbReference>
<comment type="similarity">
    <text evidence="5">Belongs to the GHMP kinase family.</text>
</comment>
<dbReference type="Pfam" id="PF07959">
    <property type="entry name" value="Fucose_pyrophosphorylase"/>
    <property type="match status" value="2"/>
</dbReference>
<evidence type="ECO:0000313" key="14">
    <source>
        <dbReference type="Proteomes" id="UP001501920"/>
    </source>
</evidence>
<name>A0AAR2JB61_PYGNA</name>
<evidence type="ECO:0000256" key="2">
    <source>
        <dbReference type="ARBA" id="ARBA00022741"/>
    </source>
</evidence>
<dbReference type="GO" id="GO:0005524">
    <property type="term" value="F:ATP binding"/>
    <property type="evidence" value="ECO:0007669"/>
    <property type="project" value="UniProtKB-KW"/>
</dbReference>
<feature type="domain" description="GDP-fucose pyrophosphorylase" evidence="11">
    <location>
        <begin position="308"/>
        <end position="438"/>
    </location>
</feature>
<dbReference type="SUPFAM" id="SSF54211">
    <property type="entry name" value="Ribosomal protein S5 domain 2-like"/>
    <property type="match status" value="1"/>
</dbReference>
<reference evidence="13 14" key="1">
    <citation type="submission" date="2020-10" db="EMBL/GenBank/DDBJ databases">
        <title>Pygocentrus nattereri (red-bellied piranha) genome, fPygNat1, primary haplotype.</title>
        <authorList>
            <person name="Myers G."/>
            <person name="Meyer A."/>
            <person name="Karagic N."/>
            <person name="Pippel M."/>
            <person name="Winkler S."/>
            <person name="Tracey A."/>
            <person name="Wood J."/>
            <person name="Formenti G."/>
            <person name="Howe K."/>
            <person name="Fedrigo O."/>
            <person name="Jarvis E.D."/>
        </authorList>
    </citation>
    <scope>NUCLEOTIDE SEQUENCE [LARGE SCALE GENOMIC DNA]</scope>
</reference>
<dbReference type="PANTHER" id="PTHR32463:SF0">
    <property type="entry name" value="L-FUCOSE KINASE"/>
    <property type="match status" value="1"/>
</dbReference>
<proteinExistence type="inferred from homology"/>